<evidence type="ECO:0000313" key="7">
    <source>
        <dbReference type="EMBL" id="TWA97289.1"/>
    </source>
</evidence>
<dbReference type="RefSeq" id="WP_145666185.1">
    <property type="nucleotide sequence ID" value="NZ_VITK01000006.1"/>
</dbReference>
<evidence type="ECO:0000256" key="1">
    <source>
        <dbReference type="ARBA" id="ARBA00005254"/>
    </source>
</evidence>
<dbReference type="EMBL" id="VITK01000006">
    <property type="protein sequence ID" value="TWA97289.1"/>
    <property type="molecule type" value="Genomic_DNA"/>
</dbReference>
<gene>
    <name evidence="7" type="ORF">FBZ96_106343</name>
</gene>
<dbReference type="InterPro" id="IPR029045">
    <property type="entry name" value="ClpP/crotonase-like_dom_sf"/>
</dbReference>
<proteinExistence type="inferred from homology"/>
<organism evidence="7 8">
    <name type="scientific">Bradyrhizobium stylosanthis</name>
    <dbReference type="NCBI Taxonomy" id="1803665"/>
    <lineage>
        <taxon>Bacteria</taxon>
        <taxon>Pseudomonadati</taxon>
        <taxon>Pseudomonadota</taxon>
        <taxon>Alphaproteobacteria</taxon>
        <taxon>Hyphomicrobiales</taxon>
        <taxon>Nitrobacteraceae</taxon>
        <taxon>Bradyrhizobium</taxon>
    </lineage>
</organism>
<dbReference type="Gene3D" id="3.90.226.10">
    <property type="entry name" value="2-enoyl-CoA Hydratase, Chain A, domain 1"/>
    <property type="match status" value="1"/>
</dbReference>
<dbReference type="GO" id="GO:0016836">
    <property type="term" value="F:hydro-lyase activity"/>
    <property type="evidence" value="ECO:0007669"/>
    <property type="project" value="TreeGrafter"/>
</dbReference>
<evidence type="ECO:0000313" key="8">
    <source>
        <dbReference type="Proteomes" id="UP000319949"/>
    </source>
</evidence>
<dbReference type="OrthoDB" id="9795613at2"/>
<evidence type="ECO:0000256" key="3">
    <source>
        <dbReference type="ARBA" id="ARBA00022946"/>
    </source>
</evidence>
<dbReference type="Pfam" id="PF00378">
    <property type="entry name" value="ECH_1"/>
    <property type="match status" value="1"/>
</dbReference>
<dbReference type="PANTHER" id="PTHR43602">
    <property type="match status" value="1"/>
</dbReference>
<evidence type="ECO:0000256" key="6">
    <source>
        <dbReference type="ARBA" id="ARBA00040545"/>
    </source>
</evidence>
<evidence type="ECO:0000256" key="2">
    <source>
        <dbReference type="ARBA" id="ARBA00022832"/>
    </source>
</evidence>
<dbReference type="NCBIfam" id="NF006008">
    <property type="entry name" value="PRK08139.1"/>
    <property type="match status" value="1"/>
</dbReference>
<dbReference type="InterPro" id="IPR001753">
    <property type="entry name" value="Enoyl-CoA_hydra/iso"/>
</dbReference>
<dbReference type="InterPro" id="IPR052377">
    <property type="entry name" value="Mitochondrial_ECH-domain"/>
</dbReference>
<dbReference type="GO" id="GO:0006631">
    <property type="term" value="P:fatty acid metabolic process"/>
    <property type="evidence" value="ECO:0007669"/>
    <property type="project" value="UniProtKB-KW"/>
</dbReference>
<keyword evidence="8" id="KW-1185">Reference proteome</keyword>
<evidence type="ECO:0000256" key="4">
    <source>
        <dbReference type="ARBA" id="ARBA00023098"/>
    </source>
</evidence>
<comment type="caution">
    <text evidence="7">The sequence shown here is derived from an EMBL/GenBank/DDBJ whole genome shotgun (WGS) entry which is preliminary data.</text>
</comment>
<dbReference type="Gene3D" id="1.10.12.10">
    <property type="entry name" value="Lyase 2-enoyl-coa Hydratase, Chain A, domain 2"/>
    <property type="match status" value="1"/>
</dbReference>
<accession>A0A560DJK6</accession>
<sequence length="274" mass="29331">MSVQAARAPSPQPPILLRETVGSIAVLTLNRPAARNSLSQAMIATLHAELNEIRDDKAIRGVVIAANGPAFSAGHDIKEMNARRTDPDRGRAFFAEMMNACSAMMQAIVHLPKPTVAAVQGIATAAGCQMVASCDLAIASQDATFATPGVDIGLFCSTPMVALTRNVPRKQAMEMLLTGEPVTADRAREIGLVNRVVPAGTERDAAIALAEKVALKSAYTVKLGKEAFYRQAEMSLADAYRYAAEVMTENMMARDAEEGIGAFIEKRAPTWRDE</sequence>
<dbReference type="InterPro" id="IPR014748">
    <property type="entry name" value="Enoyl-CoA_hydra_C"/>
</dbReference>
<comment type="similarity">
    <text evidence="1">Belongs to the enoyl-CoA hydratase/isomerase family.</text>
</comment>
<protein>
    <recommendedName>
        <fullName evidence="6">Enoyl-CoA hydratase domain-containing protein 3, mitochondrial</fullName>
    </recommendedName>
</protein>
<dbReference type="PANTHER" id="PTHR43602:SF1">
    <property type="entry name" value="ENOYL-COA HYDRATASE DOMAIN-CONTAINING PROTEIN 3, MITOCHONDRIAL"/>
    <property type="match status" value="1"/>
</dbReference>
<dbReference type="AlphaFoldDB" id="A0A560DJK6"/>
<evidence type="ECO:0000256" key="5">
    <source>
        <dbReference type="ARBA" id="ARBA00037410"/>
    </source>
</evidence>
<dbReference type="Proteomes" id="UP000319949">
    <property type="component" value="Unassembled WGS sequence"/>
</dbReference>
<dbReference type="SUPFAM" id="SSF52096">
    <property type="entry name" value="ClpP/crotonase"/>
    <property type="match status" value="1"/>
</dbReference>
<keyword evidence="2" id="KW-0276">Fatty acid metabolism</keyword>
<keyword evidence="4" id="KW-0443">Lipid metabolism</keyword>
<keyword evidence="3" id="KW-0809">Transit peptide</keyword>
<comment type="function">
    <text evidence="5">May play a role in fatty acid biosynthesis and insulin sensitivity.</text>
</comment>
<name>A0A560DJK6_9BRAD</name>
<dbReference type="STRING" id="1803665.GCA_001641335_00924"/>
<dbReference type="CDD" id="cd06558">
    <property type="entry name" value="crotonase-like"/>
    <property type="match status" value="1"/>
</dbReference>
<reference evidence="7 8" key="1">
    <citation type="submission" date="2019-06" db="EMBL/GenBank/DDBJ databases">
        <title>Genomic Encyclopedia of Type Strains, Phase IV (KMG-V): Genome sequencing to study the core and pangenomes of soil and plant-associated prokaryotes.</title>
        <authorList>
            <person name="Whitman W."/>
        </authorList>
    </citation>
    <scope>NUCLEOTIDE SEQUENCE [LARGE SCALE GENOMIC DNA]</scope>
    <source>
        <strain evidence="7 8">BR 510</strain>
    </source>
</reference>